<evidence type="ECO:0000256" key="1">
    <source>
        <dbReference type="SAM" id="MobiDB-lite"/>
    </source>
</evidence>
<feature type="compositionally biased region" description="Low complexity" evidence="1">
    <location>
        <begin position="78"/>
        <end position="97"/>
    </location>
</feature>
<evidence type="ECO:0000313" key="2">
    <source>
        <dbReference type="EMBL" id="KAK3792114.1"/>
    </source>
</evidence>
<protein>
    <submittedName>
        <fullName evidence="2">Uncharacterized protein</fullName>
    </submittedName>
</protein>
<dbReference type="AlphaFoldDB" id="A0AAE1AQJ2"/>
<name>A0AAE1AQJ2_9GAST</name>
<proteinExistence type="predicted"/>
<keyword evidence="3" id="KW-1185">Reference proteome</keyword>
<evidence type="ECO:0000313" key="3">
    <source>
        <dbReference type="Proteomes" id="UP001283361"/>
    </source>
</evidence>
<accession>A0AAE1AQJ2</accession>
<feature type="compositionally biased region" description="Pro residues" evidence="1">
    <location>
        <begin position="98"/>
        <end position="112"/>
    </location>
</feature>
<feature type="region of interest" description="Disordered" evidence="1">
    <location>
        <begin position="78"/>
        <end position="115"/>
    </location>
</feature>
<dbReference type="Proteomes" id="UP001283361">
    <property type="component" value="Unassembled WGS sequence"/>
</dbReference>
<sequence>MCNFSVHLSETVLDVDGGFQAVIPTKSCRCDVYGGKTRCSLQSGELAYTSHRINTHPRSYCSGVAGLFAIGITAPPGTHSSSSSTSTTMGAASSAEPAPCPSPPPPAPPDPLMPSLDSIVLTEVNRIDDMDLLSGDIDMAGGLNSLFEGNISVLHGTAFCSSPSRKGLADILEENEESGVGSTEGSLHLEYPLSLDADTGDDGAMMVFGEGGGILADLVGLGSAGKDDDVFPLGLDLSLGFSDRMNVGITSDKSCSTIDSDYEEGHSQVVQMLKEEMIRGKEMGVGVGPGPSGPTLSPIEGYSLELLASDLTGLSAGSD</sequence>
<dbReference type="EMBL" id="JAWDGP010001389">
    <property type="protein sequence ID" value="KAK3792114.1"/>
    <property type="molecule type" value="Genomic_DNA"/>
</dbReference>
<reference evidence="2" key="1">
    <citation type="journal article" date="2023" name="G3 (Bethesda)">
        <title>A reference genome for the long-term kleptoplast-retaining sea slug Elysia crispata morphotype clarki.</title>
        <authorList>
            <person name="Eastman K.E."/>
            <person name="Pendleton A.L."/>
            <person name="Shaikh M.A."/>
            <person name="Suttiyut T."/>
            <person name="Ogas R."/>
            <person name="Tomko P."/>
            <person name="Gavelis G."/>
            <person name="Widhalm J.R."/>
            <person name="Wisecaver J.H."/>
        </authorList>
    </citation>
    <scope>NUCLEOTIDE SEQUENCE</scope>
    <source>
        <strain evidence="2">ECLA1</strain>
    </source>
</reference>
<organism evidence="2 3">
    <name type="scientific">Elysia crispata</name>
    <name type="common">lettuce slug</name>
    <dbReference type="NCBI Taxonomy" id="231223"/>
    <lineage>
        <taxon>Eukaryota</taxon>
        <taxon>Metazoa</taxon>
        <taxon>Spiralia</taxon>
        <taxon>Lophotrochozoa</taxon>
        <taxon>Mollusca</taxon>
        <taxon>Gastropoda</taxon>
        <taxon>Heterobranchia</taxon>
        <taxon>Euthyneura</taxon>
        <taxon>Panpulmonata</taxon>
        <taxon>Sacoglossa</taxon>
        <taxon>Placobranchoidea</taxon>
        <taxon>Plakobranchidae</taxon>
        <taxon>Elysia</taxon>
    </lineage>
</organism>
<gene>
    <name evidence="2" type="ORF">RRG08_055378</name>
</gene>
<comment type="caution">
    <text evidence="2">The sequence shown here is derived from an EMBL/GenBank/DDBJ whole genome shotgun (WGS) entry which is preliminary data.</text>
</comment>